<accession>A0A381TA80</accession>
<dbReference type="AlphaFoldDB" id="A0A381TA80"/>
<dbReference type="EMBL" id="UINC01004213">
    <property type="protein sequence ID" value="SVA12649.1"/>
    <property type="molecule type" value="Genomic_DNA"/>
</dbReference>
<dbReference type="GO" id="GO:0006749">
    <property type="term" value="P:glutathione metabolic process"/>
    <property type="evidence" value="ECO:0007669"/>
    <property type="project" value="TreeGrafter"/>
</dbReference>
<name>A0A381TA80_9ZZZZ</name>
<reference evidence="3" key="1">
    <citation type="submission" date="2018-05" db="EMBL/GenBank/DDBJ databases">
        <authorList>
            <person name="Lanie J.A."/>
            <person name="Ng W.-L."/>
            <person name="Kazmierczak K.M."/>
            <person name="Andrzejewski T.M."/>
            <person name="Davidsen T.M."/>
            <person name="Wayne K.J."/>
            <person name="Tettelin H."/>
            <person name="Glass J.I."/>
            <person name="Rusch D."/>
            <person name="Podicherti R."/>
            <person name="Tsui H.-C.T."/>
            <person name="Winkler M.E."/>
        </authorList>
    </citation>
    <scope>NUCLEOTIDE SEQUENCE</scope>
</reference>
<dbReference type="GO" id="GO:0017168">
    <property type="term" value="F:5-oxoprolinase (ATP-hydrolyzing) activity"/>
    <property type="evidence" value="ECO:0007669"/>
    <property type="project" value="TreeGrafter"/>
</dbReference>
<dbReference type="Pfam" id="PF02538">
    <property type="entry name" value="Hydantoinase_B"/>
    <property type="match status" value="1"/>
</dbReference>
<evidence type="ECO:0000259" key="2">
    <source>
        <dbReference type="Pfam" id="PF02538"/>
    </source>
</evidence>
<evidence type="ECO:0000313" key="3">
    <source>
        <dbReference type="EMBL" id="SVA12649.1"/>
    </source>
</evidence>
<evidence type="ECO:0000256" key="1">
    <source>
        <dbReference type="SAM" id="MobiDB-lite"/>
    </source>
</evidence>
<dbReference type="InterPro" id="IPR003692">
    <property type="entry name" value="Hydantoinase_B"/>
</dbReference>
<protein>
    <recommendedName>
        <fullName evidence="2">Hydantoinase B/oxoprolinase domain-containing protein</fullName>
    </recommendedName>
</protein>
<sequence length="526" mass="55965">MWNRLISIVEEQALALVRTAFSTSVREAGDLSAGVYDTEGRMIAQAVTGTPGHVNTMAAAVVNFIDDIGPHRIYEGDSYITNDPWKGTGHLHDFTVVNPVFRNGSLIAFFACTAHVVDVGGRGYGPDATEVYEEGLFVPIMKFAERGVVNEDLLNIVRHNVREAGQVVGDLYSLSGCNDTGARRLHAMLDEFDLADLADLAAFIFDRTAAATRECLRTLPAGTYANEMRVDGYNDSVDLVVTMTVTADGAHADFAGTSPTCSHGVNVPLTYAHAYFSYAMLVALAPEMPSNHASLAAFTVSAPEGCILNAKHPEPVAVRHVIGHFVTDLCLGAIADTLPDVVPAEGAGALWNFQVSARATDPASGLPPREILMFNSGGTGARPSLDGLNATAFPSGVRTMPAEATEQAGPIVVWRKELRPDSGGPGRQRGGLGQVIELGPTEGYEFAFSCMFDRVENPARGRHGGGDGAPGRVYLDDGTPFDAKGKQAVPEGRTLILELPGGGGFGDPDERDPEAVIRDHRQGYVR</sequence>
<dbReference type="GO" id="GO:0005829">
    <property type="term" value="C:cytosol"/>
    <property type="evidence" value="ECO:0007669"/>
    <property type="project" value="TreeGrafter"/>
</dbReference>
<dbReference type="PANTHER" id="PTHR11365">
    <property type="entry name" value="5-OXOPROLINASE RELATED"/>
    <property type="match status" value="1"/>
</dbReference>
<feature type="domain" description="Hydantoinase B/oxoprolinase" evidence="2">
    <location>
        <begin position="1"/>
        <end position="508"/>
    </location>
</feature>
<gene>
    <name evidence="3" type="ORF">METZ01_LOCUS65503</name>
</gene>
<organism evidence="3">
    <name type="scientific">marine metagenome</name>
    <dbReference type="NCBI Taxonomy" id="408172"/>
    <lineage>
        <taxon>unclassified sequences</taxon>
        <taxon>metagenomes</taxon>
        <taxon>ecological metagenomes</taxon>
    </lineage>
</organism>
<feature type="compositionally biased region" description="Basic and acidic residues" evidence="1">
    <location>
        <begin position="513"/>
        <end position="526"/>
    </location>
</feature>
<feature type="region of interest" description="Disordered" evidence="1">
    <location>
        <begin position="496"/>
        <end position="526"/>
    </location>
</feature>
<dbReference type="InterPro" id="IPR045079">
    <property type="entry name" value="Oxoprolinase-like"/>
</dbReference>
<feature type="region of interest" description="Disordered" evidence="1">
    <location>
        <begin position="460"/>
        <end position="479"/>
    </location>
</feature>
<proteinExistence type="predicted"/>
<dbReference type="PANTHER" id="PTHR11365:SF23">
    <property type="entry name" value="HYPOTHETICAL 5-OXOPROLINASE (EUROFUNG)-RELATED"/>
    <property type="match status" value="1"/>
</dbReference>